<proteinExistence type="inferred from homology"/>
<dbReference type="InterPro" id="IPR039426">
    <property type="entry name" value="TonB-dep_rcpt-like"/>
</dbReference>
<dbReference type="InterPro" id="IPR000531">
    <property type="entry name" value="Beta-barrel_TonB"/>
</dbReference>
<dbReference type="CDD" id="cd01347">
    <property type="entry name" value="ligand_gated_channel"/>
    <property type="match status" value="1"/>
</dbReference>
<evidence type="ECO:0000256" key="10">
    <source>
        <dbReference type="PROSITE-ProRule" id="PRU01360"/>
    </source>
</evidence>
<feature type="domain" description="TonB-dependent receptor plug" evidence="13">
    <location>
        <begin position="51"/>
        <end position="158"/>
    </location>
</feature>
<evidence type="ECO:0000256" key="5">
    <source>
        <dbReference type="ARBA" id="ARBA00022729"/>
    </source>
</evidence>
<evidence type="ECO:0000259" key="13">
    <source>
        <dbReference type="Pfam" id="PF07715"/>
    </source>
</evidence>
<comment type="subcellular location">
    <subcellularLocation>
        <location evidence="1 10">Cell outer membrane</location>
        <topology evidence="1 10">Multi-pass membrane protein</topology>
    </subcellularLocation>
</comment>
<keyword evidence="4 10" id="KW-0812">Transmembrane</keyword>
<gene>
    <name evidence="14" type="ORF">ATCC51562_1396</name>
</gene>
<evidence type="ECO:0000256" key="11">
    <source>
        <dbReference type="RuleBase" id="RU003357"/>
    </source>
</evidence>
<reference evidence="14 15" key="1">
    <citation type="journal article" date="2013" name="BMC Genomics">
        <title>Comparative genomics of Campylobacter concisus isolates reveals genetic diversity and provides insights into disease association.</title>
        <authorList>
            <person name="Deshpande N.P."/>
            <person name="Kaakoush N.O."/>
            <person name="Wilkins M.R."/>
            <person name="Mitchell H.M."/>
        </authorList>
    </citation>
    <scope>NUCLEOTIDE SEQUENCE [LARGE SCALE GENOMIC DNA]</scope>
    <source>
        <strain evidence="14 15">ATCC 51562</strain>
    </source>
</reference>
<sequence>MKKTSLVVLLCAGLNLLAQESENIKEVELGGVEVTAEEENVKNKKISEVKKTASDLTKQQVSDTRDMVRYDTGVSVVETGRFGSSGYAIRGVDENRVAISIDGLNQAETLSSQGFKDLFEGYGNFNNTRNGVEIENIQQVNITKGADSIKTGSGALGGSVMFETKDARDYLTEKDWFYGFKAQKSSANDESLFSHTMAARAKWFDILFITTKRDGHEMKNWGYKTYDDSVLGKEREKPDPYSIKTDSRLFKFGVNFNETNRFSVGIDRSTKETMGTDWSYKFALFQSGNTNDIVYSTDTRHVNDKNKRENIFYTYENYDENPLWDSMKLTYSKQKIQLKARTDEYCDKNDCQGLLNPSGLKLNNEGKLVDKYGGELSTKTIQKEFYPGANFFYDENIVVDSHGDEVKDTFYEGISNKPSLLSGASNIYVDCNQYDCSKPLTLFDKNTYTYKTYNLTPKDMPDGNGKYAEITPKTPGGEELFLPRAPGYIENNWKDRDLNTDTKQLNLDATKEFSLFKMDHALKYGGLYNQTDKSMTNRQGYEAYNKAWWAKYFFGKADASKGAAILGDWKPNKCMPYKGNEFTTLCSHEDDTFSFLIPVETKTKAFYLGDDISLTEILSVDLNYRFDKITHNPSYIPGKTPKLPTDLFAGVFIPFTIPPGTNKEEAKRIKTKNAEENALYLASQKRDFTHHSYSLATNFDPFDHVRLQAKYANGFRAPTSDEIYFTFQHPDFTIFPNLALQPEIAMTKEFALTLHNSPSFFTINLFQTDYKNFIDLKYIGRGTLTYGNAGSRMPVEMYQNVNRARARVRGVELSANLDLEQAYSGLSGFNVGYKYLYQKGRMSVDESGKLDAPMNAIQPAKFVYNVGYHTRNNKFGANLYMTHVKAKRPEDTYNIYAKDDPDAKNTYVRYVSNTYSLFDFVAFYRPMKNFTFTAGVYNITDKKYTSWDSARSIRTFGTNNMVNKETGRGLARFYSPGRNFKLTFEMTF</sequence>
<dbReference type="RefSeq" id="WP_021091450.1">
    <property type="nucleotide sequence ID" value="NZ_ANNI01000008.1"/>
</dbReference>
<evidence type="ECO:0000256" key="9">
    <source>
        <dbReference type="ARBA" id="ARBA00023237"/>
    </source>
</evidence>
<dbReference type="EMBL" id="ANNI01000008">
    <property type="protein sequence ID" value="ERJ25478.1"/>
    <property type="molecule type" value="Genomic_DNA"/>
</dbReference>
<dbReference type="InterPro" id="IPR010917">
    <property type="entry name" value="TonB_rcpt_CS"/>
</dbReference>
<dbReference type="Gene3D" id="2.40.170.20">
    <property type="entry name" value="TonB-dependent receptor, beta-barrel domain"/>
    <property type="match status" value="2"/>
</dbReference>
<dbReference type="Gene3D" id="2.170.130.10">
    <property type="entry name" value="TonB-dependent receptor, plug domain"/>
    <property type="match status" value="1"/>
</dbReference>
<evidence type="ECO:0000313" key="14">
    <source>
        <dbReference type="EMBL" id="ERJ25478.1"/>
    </source>
</evidence>
<dbReference type="GO" id="GO:0009279">
    <property type="term" value="C:cell outer membrane"/>
    <property type="evidence" value="ECO:0007669"/>
    <property type="project" value="UniProtKB-SubCell"/>
</dbReference>
<keyword evidence="2 10" id="KW-0813">Transport</keyword>
<dbReference type="InterPro" id="IPR037066">
    <property type="entry name" value="Plug_dom_sf"/>
</dbReference>
<evidence type="ECO:0000256" key="4">
    <source>
        <dbReference type="ARBA" id="ARBA00022692"/>
    </source>
</evidence>
<keyword evidence="8 14" id="KW-0675">Receptor</keyword>
<evidence type="ECO:0000256" key="8">
    <source>
        <dbReference type="ARBA" id="ARBA00023170"/>
    </source>
</evidence>
<dbReference type="Proteomes" id="UP000016627">
    <property type="component" value="Unassembled WGS sequence"/>
</dbReference>
<name>U2GHL9_9BACT</name>
<evidence type="ECO:0000256" key="3">
    <source>
        <dbReference type="ARBA" id="ARBA00022452"/>
    </source>
</evidence>
<accession>U2GHL9</accession>
<evidence type="ECO:0000256" key="6">
    <source>
        <dbReference type="ARBA" id="ARBA00023077"/>
    </source>
</evidence>
<dbReference type="InterPro" id="IPR036942">
    <property type="entry name" value="Beta-barrel_TonB_sf"/>
</dbReference>
<keyword evidence="5" id="KW-0732">Signal</keyword>
<keyword evidence="3 10" id="KW-1134">Transmembrane beta strand</keyword>
<dbReference type="eggNOG" id="COG4771">
    <property type="taxonomic scope" value="Bacteria"/>
</dbReference>
<dbReference type="AlphaFoldDB" id="U2GHL9"/>
<dbReference type="PROSITE" id="PS52016">
    <property type="entry name" value="TONB_DEPENDENT_REC_3"/>
    <property type="match status" value="1"/>
</dbReference>
<keyword evidence="9 10" id="KW-0998">Cell outer membrane</keyword>
<dbReference type="Pfam" id="PF07715">
    <property type="entry name" value="Plug"/>
    <property type="match status" value="1"/>
</dbReference>
<dbReference type="InterPro" id="IPR012910">
    <property type="entry name" value="Plug_dom"/>
</dbReference>
<feature type="domain" description="TonB-dependent receptor-like beta-barrel" evidence="12">
    <location>
        <begin position="447"/>
        <end position="939"/>
    </location>
</feature>
<dbReference type="eggNOG" id="COG1629">
    <property type="taxonomic scope" value="Bacteria"/>
</dbReference>
<protein>
    <submittedName>
        <fullName evidence="14">Outer membrane receptor protein, mostly Fe transport</fullName>
    </submittedName>
</protein>
<dbReference type="PROSITE" id="PS01156">
    <property type="entry name" value="TONB_DEPENDENT_REC_2"/>
    <property type="match status" value="1"/>
</dbReference>
<keyword evidence="6 11" id="KW-0798">TonB box</keyword>
<dbReference type="PATRIC" id="fig|1242969.3.peg.1386"/>
<comment type="caution">
    <text evidence="14">The sequence shown here is derived from an EMBL/GenBank/DDBJ whole genome shotgun (WGS) entry which is preliminary data.</text>
</comment>
<keyword evidence="7 10" id="KW-0472">Membrane</keyword>
<dbReference type="GO" id="GO:0015344">
    <property type="term" value="F:siderophore uptake transmembrane transporter activity"/>
    <property type="evidence" value="ECO:0007669"/>
    <property type="project" value="TreeGrafter"/>
</dbReference>
<evidence type="ECO:0000256" key="1">
    <source>
        <dbReference type="ARBA" id="ARBA00004571"/>
    </source>
</evidence>
<comment type="similarity">
    <text evidence="10 11">Belongs to the TonB-dependent receptor family.</text>
</comment>
<dbReference type="PANTHER" id="PTHR30069">
    <property type="entry name" value="TONB-DEPENDENT OUTER MEMBRANE RECEPTOR"/>
    <property type="match status" value="1"/>
</dbReference>
<dbReference type="Pfam" id="PF00593">
    <property type="entry name" value="TonB_dep_Rec_b-barrel"/>
    <property type="match status" value="1"/>
</dbReference>
<dbReference type="PANTHER" id="PTHR30069:SF29">
    <property type="entry name" value="HEMOGLOBIN AND HEMOGLOBIN-HAPTOGLOBIN-BINDING PROTEIN 1-RELATED"/>
    <property type="match status" value="1"/>
</dbReference>
<dbReference type="GO" id="GO:0044718">
    <property type="term" value="P:siderophore transmembrane transport"/>
    <property type="evidence" value="ECO:0007669"/>
    <property type="project" value="TreeGrafter"/>
</dbReference>
<evidence type="ECO:0000313" key="15">
    <source>
        <dbReference type="Proteomes" id="UP000016627"/>
    </source>
</evidence>
<evidence type="ECO:0000259" key="12">
    <source>
        <dbReference type="Pfam" id="PF00593"/>
    </source>
</evidence>
<evidence type="ECO:0000256" key="7">
    <source>
        <dbReference type="ARBA" id="ARBA00023136"/>
    </source>
</evidence>
<organism evidence="14 15">
    <name type="scientific">Campylobacter concisus ATCC 51562</name>
    <dbReference type="NCBI Taxonomy" id="1242969"/>
    <lineage>
        <taxon>Bacteria</taxon>
        <taxon>Pseudomonadati</taxon>
        <taxon>Campylobacterota</taxon>
        <taxon>Epsilonproteobacteria</taxon>
        <taxon>Campylobacterales</taxon>
        <taxon>Campylobacteraceae</taxon>
        <taxon>Campylobacter</taxon>
    </lineage>
</organism>
<evidence type="ECO:0000256" key="2">
    <source>
        <dbReference type="ARBA" id="ARBA00022448"/>
    </source>
</evidence>
<dbReference type="SUPFAM" id="SSF56935">
    <property type="entry name" value="Porins"/>
    <property type="match status" value="1"/>
</dbReference>